<dbReference type="PROSITE" id="PS51485">
    <property type="entry name" value="PHYTOCYANIN"/>
    <property type="match status" value="1"/>
</dbReference>
<gene>
    <name evidence="9" type="primary">LOC110781947</name>
</gene>
<dbReference type="GO" id="GO:0005886">
    <property type="term" value="C:plasma membrane"/>
    <property type="evidence" value="ECO:0000318"/>
    <property type="project" value="GO_Central"/>
</dbReference>
<dbReference type="PROSITE" id="PS00196">
    <property type="entry name" value="COPPER_BLUE"/>
    <property type="match status" value="1"/>
</dbReference>
<reference evidence="9" key="2">
    <citation type="submission" date="2025-08" db="UniProtKB">
        <authorList>
            <consortium name="RefSeq"/>
        </authorList>
    </citation>
    <scope>IDENTIFICATION</scope>
    <source>
        <tissue evidence="9">Leaf</tissue>
    </source>
</reference>
<dbReference type="GO" id="GO:0046872">
    <property type="term" value="F:metal ion binding"/>
    <property type="evidence" value="ECO:0007669"/>
    <property type="project" value="UniProtKB-KW"/>
</dbReference>
<dbReference type="Pfam" id="PF02298">
    <property type="entry name" value="Cu_bind_like"/>
    <property type="match status" value="1"/>
</dbReference>
<feature type="chain" id="PRO_5040382265" description="Basic blue protein" evidence="6">
    <location>
        <begin position="31"/>
        <end position="126"/>
    </location>
</feature>
<dbReference type="Gene3D" id="2.60.40.420">
    <property type="entry name" value="Cupredoxins - blue copper proteins"/>
    <property type="match status" value="1"/>
</dbReference>
<dbReference type="InterPro" id="IPR028871">
    <property type="entry name" value="BlueCu_1_BS"/>
</dbReference>
<dbReference type="RefSeq" id="XP_021841687.1">
    <property type="nucleotide sequence ID" value="XM_021985995.2"/>
</dbReference>
<dbReference type="InterPro" id="IPR008972">
    <property type="entry name" value="Cupredoxin"/>
</dbReference>
<proteinExistence type="predicted"/>
<dbReference type="SUPFAM" id="SSF49503">
    <property type="entry name" value="Cupredoxins"/>
    <property type="match status" value="1"/>
</dbReference>
<keyword evidence="2" id="KW-0186">Copper</keyword>
<feature type="signal peptide" evidence="6">
    <location>
        <begin position="1"/>
        <end position="30"/>
    </location>
</feature>
<evidence type="ECO:0000313" key="9">
    <source>
        <dbReference type="RefSeq" id="XP_021841687.1"/>
    </source>
</evidence>
<protein>
    <recommendedName>
        <fullName evidence="4">Basic blue protein</fullName>
    </recommendedName>
    <alternativeName>
        <fullName evidence="5">Plantacyanin</fullName>
    </alternativeName>
</protein>
<evidence type="ECO:0000259" key="7">
    <source>
        <dbReference type="PROSITE" id="PS51485"/>
    </source>
</evidence>
<keyword evidence="8" id="KW-1185">Reference proteome</keyword>
<dbReference type="OrthoDB" id="1934652at2759"/>
<dbReference type="CDD" id="cd11013">
    <property type="entry name" value="Plantacyanin"/>
    <property type="match status" value="1"/>
</dbReference>
<accession>A0A9R0I329</accession>
<dbReference type="Proteomes" id="UP000813463">
    <property type="component" value="Chromosome 2"/>
</dbReference>
<evidence type="ECO:0000256" key="1">
    <source>
        <dbReference type="ARBA" id="ARBA00022723"/>
    </source>
</evidence>
<evidence type="ECO:0000256" key="6">
    <source>
        <dbReference type="SAM" id="SignalP"/>
    </source>
</evidence>
<evidence type="ECO:0000313" key="8">
    <source>
        <dbReference type="Proteomes" id="UP000813463"/>
    </source>
</evidence>
<organism evidence="8 9">
    <name type="scientific">Spinacia oleracea</name>
    <name type="common">Spinach</name>
    <dbReference type="NCBI Taxonomy" id="3562"/>
    <lineage>
        <taxon>Eukaryota</taxon>
        <taxon>Viridiplantae</taxon>
        <taxon>Streptophyta</taxon>
        <taxon>Embryophyta</taxon>
        <taxon>Tracheophyta</taxon>
        <taxon>Spermatophyta</taxon>
        <taxon>Magnoliopsida</taxon>
        <taxon>eudicotyledons</taxon>
        <taxon>Gunneridae</taxon>
        <taxon>Pentapetalae</taxon>
        <taxon>Caryophyllales</taxon>
        <taxon>Chenopodiaceae</taxon>
        <taxon>Chenopodioideae</taxon>
        <taxon>Anserineae</taxon>
        <taxon>Spinacia</taxon>
    </lineage>
</organism>
<dbReference type="InterPro" id="IPR039391">
    <property type="entry name" value="Phytocyanin-like"/>
</dbReference>
<dbReference type="GO" id="GO:0009055">
    <property type="term" value="F:electron transfer activity"/>
    <property type="evidence" value="ECO:0007669"/>
    <property type="project" value="InterPro"/>
</dbReference>
<evidence type="ECO:0000256" key="4">
    <source>
        <dbReference type="ARBA" id="ARBA00071970"/>
    </source>
</evidence>
<keyword evidence="1" id="KW-0479">Metal-binding</keyword>
<sequence length="126" mass="13154">MGQGSGSANLGVFFGVSILCLLALTKPTHGAIYTVGGSGGWTFNVNSWTNGKSFKAADILAFNYVKSTHNVVAVSKEDYDSCSSTGGAKVYQSGKDRIKLSKGSNYFICTLPGHCQSGMKIAITAS</sequence>
<evidence type="ECO:0000256" key="2">
    <source>
        <dbReference type="ARBA" id="ARBA00023008"/>
    </source>
</evidence>
<keyword evidence="6" id="KW-0732">Signal</keyword>
<keyword evidence="3" id="KW-1015">Disulfide bond</keyword>
<dbReference type="AlphaFoldDB" id="A0A9R0I329"/>
<evidence type="ECO:0000256" key="3">
    <source>
        <dbReference type="ARBA" id="ARBA00023157"/>
    </source>
</evidence>
<dbReference type="PANTHER" id="PTHR33021">
    <property type="entry name" value="BLUE COPPER PROTEIN"/>
    <property type="match status" value="1"/>
</dbReference>
<dbReference type="InterPro" id="IPR003245">
    <property type="entry name" value="Phytocyanin_dom"/>
</dbReference>
<dbReference type="PANTHER" id="PTHR33021:SF424">
    <property type="entry name" value="BASIC BLUE PROTEIN"/>
    <property type="match status" value="1"/>
</dbReference>
<dbReference type="KEGG" id="soe:110781947"/>
<dbReference type="GeneID" id="110781947"/>
<reference evidence="8" key="1">
    <citation type="journal article" date="2021" name="Nat. Commun.">
        <title>Genomic analyses provide insights into spinach domestication and the genetic basis of agronomic traits.</title>
        <authorList>
            <person name="Cai X."/>
            <person name="Sun X."/>
            <person name="Xu C."/>
            <person name="Sun H."/>
            <person name="Wang X."/>
            <person name="Ge C."/>
            <person name="Zhang Z."/>
            <person name="Wang Q."/>
            <person name="Fei Z."/>
            <person name="Jiao C."/>
            <person name="Wang Q."/>
        </authorList>
    </citation>
    <scope>NUCLEOTIDE SEQUENCE [LARGE SCALE GENOMIC DNA]</scope>
    <source>
        <strain evidence="8">cv. Varoflay</strain>
    </source>
</reference>
<dbReference type="InterPro" id="IPR041844">
    <property type="entry name" value="Plantacyanin"/>
</dbReference>
<name>A0A9R0I329_SPIOL</name>
<feature type="domain" description="Phytocyanin" evidence="7">
    <location>
        <begin position="31"/>
        <end position="126"/>
    </location>
</feature>
<dbReference type="FunFam" id="2.60.40.420:FF:000013">
    <property type="entry name" value="basic blue protein-like"/>
    <property type="match status" value="1"/>
</dbReference>
<evidence type="ECO:0000256" key="5">
    <source>
        <dbReference type="ARBA" id="ARBA00082491"/>
    </source>
</evidence>